<evidence type="ECO:0000256" key="5">
    <source>
        <dbReference type="ARBA" id="ARBA00022692"/>
    </source>
</evidence>
<proteinExistence type="inferred from homology"/>
<evidence type="ECO:0000256" key="7">
    <source>
        <dbReference type="ARBA" id="ARBA00022989"/>
    </source>
</evidence>
<dbReference type="Pfam" id="PF00430">
    <property type="entry name" value="ATP-synt_B"/>
    <property type="match status" value="1"/>
</dbReference>
<dbReference type="AlphaFoldDB" id="A0AAU8GUJ7"/>
<comment type="subunit">
    <text evidence="15">F-type ATPases have 2 components, F(1) - the catalytic core - and F(0) - the membrane proton channel. F(1) has five subunits: alpha(3), beta(3), gamma(1), delta(1), epsilon(1). F(0) has three main subunits: a(1), b(2) and c(10-14). The alpha and beta chains form an alternating ring which encloses part of the gamma chain. F(1) is attached to F(0) by a central stalk formed by the gamma and epsilon chains, while a peripheral stalk is formed by the delta and b chains.</text>
</comment>
<accession>A0AAU8GUJ7</accession>
<dbReference type="PANTHER" id="PTHR33445:SF1">
    <property type="entry name" value="ATP SYNTHASE SUBUNIT B"/>
    <property type="match status" value="1"/>
</dbReference>
<dbReference type="GO" id="GO:0045259">
    <property type="term" value="C:proton-transporting ATP synthase complex"/>
    <property type="evidence" value="ECO:0007669"/>
    <property type="project" value="UniProtKB-KW"/>
</dbReference>
<comment type="function">
    <text evidence="11 15">F(1)F(0) ATP synthase produces ATP from ADP in the presence of a proton or sodium gradient. F-type ATPases consist of two structural domains, F(1) containing the extramembraneous catalytic core and F(0) containing the membrane proton channel, linked together by a central stalk and a peripheral stalk. During catalysis, ATP synthesis in the catalytic domain of F(1) is coupled via a rotary mechanism of the central stalk subunits to proton translocation.</text>
</comment>
<dbReference type="EMBL" id="CP144373">
    <property type="protein sequence ID" value="XCH46064.1"/>
    <property type="molecule type" value="Genomic_DNA"/>
</dbReference>
<evidence type="ECO:0000256" key="17">
    <source>
        <dbReference type="SAM" id="Coils"/>
    </source>
</evidence>
<keyword evidence="6 15" id="KW-0375">Hydrogen ion transport</keyword>
<evidence type="ECO:0000256" key="18">
    <source>
        <dbReference type="SAM" id="SignalP"/>
    </source>
</evidence>
<dbReference type="KEGG" id="taut:V4D30_06910"/>
<evidence type="ECO:0000256" key="4">
    <source>
        <dbReference type="ARBA" id="ARBA00022547"/>
    </source>
</evidence>
<keyword evidence="5 15" id="KW-0812">Transmembrane</keyword>
<dbReference type="GO" id="GO:0012505">
    <property type="term" value="C:endomembrane system"/>
    <property type="evidence" value="ECO:0007669"/>
    <property type="project" value="UniProtKB-SubCell"/>
</dbReference>
<dbReference type="GO" id="GO:0046961">
    <property type="term" value="F:proton-transporting ATPase activity, rotational mechanism"/>
    <property type="evidence" value="ECO:0007669"/>
    <property type="project" value="TreeGrafter"/>
</dbReference>
<dbReference type="RefSeq" id="WP_353683603.1">
    <property type="nucleotide sequence ID" value="NZ_CP144373.1"/>
</dbReference>
<dbReference type="HAMAP" id="MF_01398">
    <property type="entry name" value="ATP_synth_b_bprime"/>
    <property type="match status" value="1"/>
</dbReference>
<comment type="subcellular location">
    <subcellularLocation>
        <location evidence="15">Cell membrane</location>
        <topology evidence="15">Single-pass membrane protein</topology>
    </subcellularLocation>
    <subcellularLocation>
        <location evidence="14">Endomembrane system</location>
        <topology evidence="14">Single-pass membrane protein</topology>
    </subcellularLocation>
</comment>
<evidence type="ECO:0000256" key="1">
    <source>
        <dbReference type="ARBA" id="ARBA00005513"/>
    </source>
</evidence>
<dbReference type="InterPro" id="IPR002146">
    <property type="entry name" value="ATP_synth_b/b'su_bac/chlpt"/>
</dbReference>
<evidence type="ECO:0000256" key="13">
    <source>
        <dbReference type="ARBA" id="ARBA00026054"/>
    </source>
</evidence>
<evidence type="ECO:0000256" key="6">
    <source>
        <dbReference type="ARBA" id="ARBA00022781"/>
    </source>
</evidence>
<keyword evidence="10 15" id="KW-0066">ATP synthesis</keyword>
<dbReference type="InterPro" id="IPR005864">
    <property type="entry name" value="ATP_synth_F0_bsu_bac"/>
</dbReference>
<feature type="coiled-coil region" evidence="17">
    <location>
        <begin position="63"/>
        <end position="104"/>
    </location>
</feature>
<keyword evidence="8 15" id="KW-0406">Ion transport</keyword>
<protein>
    <recommendedName>
        <fullName evidence="15">ATP synthase subunit b</fullName>
    </recommendedName>
    <alternativeName>
        <fullName evidence="15">ATP synthase F(0) sector subunit b</fullName>
    </alternativeName>
    <alternativeName>
        <fullName evidence="15">ATPase subunit I</fullName>
    </alternativeName>
    <alternativeName>
        <fullName evidence="15">F-type ATPase subunit b</fullName>
        <shortName evidence="15">F-ATPase subunit b</shortName>
    </alternativeName>
</protein>
<keyword evidence="7 15" id="KW-1133">Transmembrane helix</keyword>
<evidence type="ECO:0000313" key="19">
    <source>
        <dbReference type="EMBL" id="XCH46064.1"/>
    </source>
</evidence>
<keyword evidence="18" id="KW-0732">Signal</keyword>
<feature type="transmembrane region" description="Helical" evidence="15">
    <location>
        <begin position="30"/>
        <end position="52"/>
    </location>
</feature>
<evidence type="ECO:0000256" key="16">
    <source>
        <dbReference type="RuleBase" id="RU003848"/>
    </source>
</evidence>
<evidence type="ECO:0000256" key="14">
    <source>
        <dbReference type="ARBA" id="ARBA00037847"/>
    </source>
</evidence>
<keyword evidence="2 15" id="KW-0813">Transport</keyword>
<evidence type="ECO:0000256" key="3">
    <source>
        <dbReference type="ARBA" id="ARBA00022475"/>
    </source>
</evidence>
<organism evidence="19">
    <name type="scientific">Thermodesulfovibrio autotrophicus</name>
    <dbReference type="NCBI Taxonomy" id="3118333"/>
    <lineage>
        <taxon>Bacteria</taxon>
        <taxon>Pseudomonadati</taxon>
        <taxon>Nitrospirota</taxon>
        <taxon>Thermodesulfovibrionia</taxon>
        <taxon>Thermodesulfovibrionales</taxon>
        <taxon>Thermodesulfovibrionaceae</taxon>
        <taxon>Thermodesulfovibrio</taxon>
    </lineage>
</organism>
<evidence type="ECO:0000256" key="2">
    <source>
        <dbReference type="ARBA" id="ARBA00022448"/>
    </source>
</evidence>
<evidence type="ECO:0000256" key="12">
    <source>
        <dbReference type="ARBA" id="ARBA00025614"/>
    </source>
</evidence>
<feature type="chain" id="PRO_5043616651" description="ATP synthase subunit b" evidence="18">
    <location>
        <begin position="21"/>
        <end position="187"/>
    </location>
</feature>
<gene>
    <name evidence="15 19" type="primary">atpF</name>
    <name evidence="19" type="ORF">V4D30_06910</name>
</gene>
<comment type="subunit">
    <text evidence="13">F-type ATPases have 2 components, F(1) - the catalytic core - and F(0) - the membrane proton channel. F(1) has five subunits: alpha(3), beta(3), gamma(1), delta(1), epsilon(1). F(0) has four main subunits: a(1), b(2) and c(10-14). The alpha and beta chains form an alternating ring which encloses part of the gamma chain. F(1) is attached to F(0) by a central stalk formed by the gamma and epsilon chains, while a peripheral stalk is formed by the delta and b chains.</text>
</comment>
<keyword evidence="9 15" id="KW-0472">Membrane</keyword>
<dbReference type="GO" id="GO:0005886">
    <property type="term" value="C:plasma membrane"/>
    <property type="evidence" value="ECO:0007669"/>
    <property type="project" value="UniProtKB-SubCell"/>
</dbReference>
<evidence type="ECO:0000256" key="9">
    <source>
        <dbReference type="ARBA" id="ARBA00023136"/>
    </source>
</evidence>
<sequence>MKRVLILISMIVIFASTAMAAETEHGGGSLKSWAFQFINFAILVFLLVKFLGKPLKNFFAQRRELIEKSIKESQEAKELAQKALQEVEEKLKLKDREIQDILDTAKKIGEQEKLQIIQETDKLKEKILEQAKTNIEFEVKMAKDALRLEAAELAIQLSEQKLKEKITPEEQEKLLQESIKIIEGRKN</sequence>
<name>A0AAU8GUJ7_9BACT</name>
<evidence type="ECO:0000256" key="11">
    <source>
        <dbReference type="ARBA" id="ARBA00025198"/>
    </source>
</evidence>
<comment type="similarity">
    <text evidence="1 15 16">Belongs to the ATPase B chain family.</text>
</comment>
<keyword evidence="17" id="KW-0175">Coiled coil</keyword>
<keyword evidence="4 15" id="KW-0138">CF(0)</keyword>
<dbReference type="GO" id="GO:0046933">
    <property type="term" value="F:proton-transporting ATP synthase activity, rotational mechanism"/>
    <property type="evidence" value="ECO:0007669"/>
    <property type="project" value="UniProtKB-UniRule"/>
</dbReference>
<dbReference type="InterPro" id="IPR050059">
    <property type="entry name" value="ATP_synthase_B_chain"/>
</dbReference>
<dbReference type="PANTHER" id="PTHR33445">
    <property type="entry name" value="ATP SYNTHASE SUBUNIT B', CHLOROPLASTIC"/>
    <property type="match status" value="1"/>
</dbReference>
<feature type="signal peptide" evidence="18">
    <location>
        <begin position="1"/>
        <end position="20"/>
    </location>
</feature>
<evidence type="ECO:0000256" key="15">
    <source>
        <dbReference type="HAMAP-Rule" id="MF_01398"/>
    </source>
</evidence>
<evidence type="ECO:0000256" key="8">
    <source>
        <dbReference type="ARBA" id="ARBA00023065"/>
    </source>
</evidence>
<dbReference type="NCBIfam" id="TIGR01144">
    <property type="entry name" value="ATP_synt_b"/>
    <property type="match status" value="1"/>
</dbReference>
<dbReference type="CDD" id="cd06503">
    <property type="entry name" value="ATP-synt_Fo_b"/>
    <property type="match status" value="1"/>
</dbReference>
<comment type="function">
    <text evidence="12">Component of the F(0) channel, it forms part of the peripheral stalk, linking F(1) to F(0). The b'-subunit is a diverged and duplicated form of b found in plants and photosynthetic bacteria.</text>
</comment>
<evidence type="ECO:0000256" key="10">
    <source>
        <dbReference type="ARBA" id="ARBA00023310"/>
    </source>
</evidence>
<keyword evidence="3 15" id="KW-1003">Cell membrane</keyword>
<reference evidence="19" key="1">
    <citation type="submission" date="2024-01" db="EMBL/GenBank/DDBJ databases">
        <title>The first autotrophic representatives of the genus Thermodesulfovibrio.</title>
        <authorList>
            <person name="Maltseva A.I."/>
            <person name="Elcheninov A.G."/>
            <person name="Kublanov I.V."/>
            <person name="Lebedinsky A.V."/>
            <person name="Frolov E.N."/>
        </authorList>
    </citation>
    <scope>NUCLEOTIDE SEQUENCE</scope>
    <source>
        <strain evidence="19">3907-1M</strain>
    </source>
</reference>